<dbReference type="EC" id="2.7.4.16" evidence="1"/>
<feature type="binding site" evidence="1">
    <location>
        <position position="50"/>
    </location>
    <ligand>
        <name>substrate</name>
    </ligand>
</feature>
<feature type="binding site" evidence="1">
    <location>
        <position position="211"/>
    </location>
    <ligand>
        <name>ATP</name>
        <dbReference type="ChEBI" id="CHEBI:30616"/>
    </ligand>
</feature>
<accession>A0A1I1AKN0</accession>
<feature type="binding site" evidence="1">
    <location>
        <position position="319"/>
    </location>
    <ligand>
        <name>substrate</name>
    </ligand>
</feature>
<keyword evidence="1" id="KW-0479">Metal-binding</keyword>
<feature type="binding site" evidence="1">
    <location>
        <position position="27"/>
    </location>
    <ligand>
        <name>Mg(2+)</name>
        <dbReference type="ChEBI" id="CHEBI:18420"/>
        <label>3</label>
    </ligand>
</feature>
<feature type="binding site" evidence="1">
    <location>
        <position position="259"/>
    </location>
    <ligand>
        <name>substrate</name>
    </ligand>
</feature>
<feature type="binding site" evidence="1">
    <location>
        <position position="72"/>
    </location>
    <ligand>
        <name>Mg(2+)</name>
        <dbReference type="ChEBI" id="CHEBI:18420"/>
        <label>2</label>
    </ligand>
</feature>
<feature type="binding site" evidence="1">
    <location>
        <position position="212"/>
    </location>
    <ligand>
        <name>Mg(2+)</name>
        <dbReference type="ChEBI" id="CHEBI:18420"/>
        <label>5</label>
    </ligand>
</feature>
<gene>
    <name evidence="1" type="primary">thiL</name>
    <name evidence="4" type="ORF">SAMN04488072_1224</name>
</gene>
<evidence type="ECO:0000259" key="2">
    <source>
        <dbReference type="Pfam" id="PF00586"/>
    </source>
</evidence>
<proteinExistence type="inferred from homology"/>
<comment type="function">
    <text evidence="1">Catalyzes the ATP-dependent phosphorylation of thiamine-monophosphate (TMP) to form thiamine-pyrophosphate (TPP), the active form of vitamin B1.</text>
</comment>
<dbReference type="GO" id="GO:0009228">
    <property type="term" value="P:thiamine biosynthetic process"/>
    <property type="evidence" value="ECO:0007669"/>
    <property type="project" value="UniProtKB-KW"/>
</dbReference>
<dbReference type="UniPathway" id="UPA00060">
    <property type="reaction ID" value="UER00142"/>
</dbReference>
<feature type="binding site" evidence="1">
    <location>
        <position position="72"/>
    </location>
    <ligand>
        <name>Mg(2+)</name>
        <dbReference type="ChEBI" id="CHEBI:18420"/>
        <label>4</label>
    </ligand>
</feature>
<keyword evidence="1" id="KW-0067">ATP-binding</keyword>
<feature type="binding site" evidence="1">
    <location>
        <position position="43"/>
    </location>
    <ligand>
        <name>Mg(2+)</name>
        <dbReference type="ChEBI" id="CHEBI:18420"/>
        <label>1</label>
    </ligand>
</feature>
<feature type="binding site" evidence="1">
    <location>
        <position position="120"/>
    </location>
    <ligand>
        <name>Mg(2+)</name>
        <dbReference type="ChEBI" id="CHEBI:18420"/>
        <label>1</label>
    </ligand>
</feature>
<comment type="miscellaneous">
    <text evidence="1">Reaction mechanism of ThiL seems to utilize a direct, inline transfer of the gamma-phosphate of ATP to TMP rather than a phosphorylated enzyme intermediate.</text>
</comment>
<feature type="domain" description="PurM-like N-terminal" evidence="2">
    <location>
        <begin position="25"/>
        <end position="137"/>
    </location>
</feature>
<dbReference type="InterPro" id="IPR006283">
    <property type="entry name" value="ThiL-like"/>
</dbReference>
<feature type="binding site" evidence="1">
    <location>
        <position position="43"/>
    </location>
    <ligand>
        <name>Mg(2+)</name>
        <dbReference type="ChEBI" id="CHEBI:18420"/>
        <label>2</label>
    </ligand>
</feature>
<dbReference type="Pfam" id="PF00586">
    <property type="entry name" value="AIRS"/>
    <property type="match status" value="1"/>
</dbReference>
<dbReference type="GO" id="GO:0009229">
    <property type="term" value="P:thiamine diphosphate biosynthetic process"/>
    <property type="evidence" value="ECO:0007669"/>
    <property type="project" value="UniProtKB-UniRule"/>
</dbReference>
<dbReference type="CDD" id="cd02194">
    <property type="entry name" value="ThiL"/>
    <property type="match status" value="1"/>
</dbReference>
<evidence type="ECO:0000313" key="5">
    <source>
        <dbReference type="Proteomes" id="UP000198642"/>
    </source>
</evidence>
<dbReference type="AlphaFoldDB" id="A0A1I1AKN0"/>
<dbReference type="PIRSF" id="PIRSF005303">
    <property type="entry name" value="Thiam_monoph_kin"/>
    <property type="match status" value="1"/>
</dbReference>
<feature type="binding site" evidence="1">
    <location>
        <position position="72"/>
    </location>
    <ligand>
        <name>Mg(2+)</name>
        <dbReference type="ChEBI" id="CHEBI:18420"/>
        <label>3</label>
    </ligand>
</feature>
<dbReference type="InterPro" id="IPR016188">
    <property type="entry name" value="PurM-like_N"/>
</dbReference>
<keyword evidence="1" id="KW-0784">Thiamine biosynthesis</keyword>
<evidence type="ECO:0000259" key="3">
    <source>
        <dbReference type="Pfam" id="PF02769"/>
    </source>
</evidence>
<organism evidence="4 5">
    <name type="scientific">Lentibacillus halodurans</name>
    <dbReference type="NCBI Taxonomy" id="237679"/>
    <lineage>
        <taxon>Bacteria</taxon>
        <taxon>Bacillati</taxon>
        <taxon>Bacillota</taxon>
        <taxon>Bacilli</taxon>
        <taxon>Bacillales</taxon>
        <taxon>Bacillaceae</taxon>
        <taxon>Lentibacillus</taxon>
    </lineage>
</organism>
<dbReference type="OrthoDB" id="9802811at2"/>
<dbReference type="RefSeq" id="WP_090241421.1">
    <property type="nucleotide sequence ID" value="NZ_FOJW01000022.1"/>
</dbReference>
<dbReference type="HAMAP" id="MF_02128">
    <property type="entry name" value="TMP_kinase"/>
    <property type="match status" value="1"/>
</dbReference>
<feature type="binding site" evidence="1">
    <location>
        <position position="145"/>
    </location>
    <ligand>
        <name>ATP</name>
        <dbReference type="ChEBI" id="CHEBI:30616"/>
    </ligand>
</feature>
<dbReference type="Gene3D" id="3.90.650.10">
    <property type="entry name" value="PurM-like C-terminal domain"/>
    <property type="match status" value="1"/>
</dbReference>
<feature type="binding site" evidence="1">
    <location>
        <begin position="119"/>
        <end position="120"/>
    </location>
    <ligand>
        <name>ATP</name>
        <dbReference type="ChEBI" id="CHEBI:30616"/>
    </ligand>
</feature>
<name>A0A1I1AKN0_9BACI</name>
<dbReference type="STRING" id="237679.SAMN04488072_1224"/>
<dbReference type="InterPro" id="IPR010918">
    <property type="entry name" value="PurM-like_C_dom"/>
</dbReference>
<feature type="binding site" evidence="1">
    <location>
        <position position="209"/>
    </location>
    <ligand>
        <name>Mg(2+)</name>
        <dbReference type="ChEBI" id="CHEBI:18420"/>
        <label>3</label>
    </ligand>
</feature>
<keyword evidence="5" id="KW-1185">Reference proteome</keyword>
<keyword evidence="1" id="KW-0547">Nucleotide-binding</keyword>
<dbReference type="Pfam" id="PF02769">
    <property type="entry name" value="AIRS_C"/>
    <property type="match status" value="1"/>
</dbReference>
<dbReference type="GO" id="GO:0009030">
    <property type="term" value="F:thiamine-phosphate kinase activity"/>
    <property type="evidence" value="ECO:0007669"/>
    <property type="project" value="UniProtKB-UniRule"/>
</dbReference>
<dbReference type="SUPFAM" id="SSF56042">
    <property type="entry name" value="PurM C-terminal domain-like"/>
    <property type="match status" value="1"/>
</dbReference>
<comment type="caution">
    <text evidence="1">Lacks conserved residue(s) required for the propagation of feature annotation.</text>
</comment>
<protein>
    <recommendedName>
        <fullName evidence="1">Thiamine-monophosphate kinase</fullName>
        <shortName evidence="1">TMP kinase</shortName>
        <shortName evidence="1">Thiamine-phosphate kinase</shortName>
        <ecNumber evidence="1">2.7.4.16</ecNumber>
    </recommendedName>
</protein>
<comment type="similarity">
    <text evidence="1">Belongs to the thiamine-monophosphate kinase family.</text>
</comment>
<sequence>MNEFAFIDAIKQHAYKQPSVMKGIGDDAAVFRQPSQDIITAVDTFVEDVHFSRSTMTPFQIGYRSLAANISDLSAMGASPAFYLVSVVIPQSWRDEELIRLYKGMAELAMAYHMDLIGGDTVSGKALSLSITVIGYVNRDKARYRSTAKSGDIVFVTGTLGDSAAGFHMLNNPNDYKDQAYYYRRHRMPTMRNDFASGLELLPRITLNDISDGIASEANEIAEASNVSLTIYEEKIPVSENFYQFSKEQQYKWKLYGGEDFELLGTVPKDGWDSLKEVADRTSTPVTEIGVVTEDRNQGHHVALVDRNHTKKQLEKKGYTHRSG</sequence>
<dbReference type="PANTHER" id="PTHR30270">
    <property type="entry name" value="THIAMINE-MONOPHOSPHATE KINASE"/>
    <property type="match status" value="1"/>
</dbReference>
<dbReference type="PANTHER" id="PTHR30270:SF0">
    <property type="entry name" value="THIAMINE-MONOPHOSPHATE KINASE"/>
    <property type="match status" value="1"/>
</dbReference>
<dbReference type="Gene3D" id="3.30.1330.10">
    <property type="entry name" value="PurM-like, N-terminal domain"/>
    <property type="match status" value="1"/>
</dbReference>
<evidence type="ECO:0000256" key="1">
    <source>
        <dbReference type="HAMAP-Rule" id="MF_02128"/>
    </source>
</evidence>
<dbReference type="GO" id="GO:0005524">
    <property type="term" value="F:ATP binding"/>
    <property type="evidence" value="ECO:0007669"/>
    <property type="project" value="UniProtKB-UniRule"/>
</dbReference>
<reference evidence="4 5" key="1">
    <citation type="submission" date="2016-10" db="EMBL/GenBank/DDBJ databases">
        <authorList>
            <person name="de Groot N.N."/>
        </authorList>
    </citation>
    <scope>NUCLEOTIDE SEQUENCE [LARGE SCALE GENOMIC DNA]</scope>
    <source>
        <strain evidence="4 5">CGMCC 1.3702</strain>
    </source>
</reference>
<dbReference type="GO" id="GO:0000287">
    <property type="term" value="F:magnesium ion binding"/>
    <property type="evidence" value="ECO:0007669"/>
    <property type="project" value="UniProtKB-UniRule"/>
</dbReference>
<dbReference type="InterPro" id="IPR036676">
    <property type="entry name" value="PurM-like_C_sf"/>
</dbReference>
<keyword evidence="1" id="KW-0808">Transferase</keyword>
<evidence type="ECO:0000313" key="4">
    <source>
        <dbReference type="EMBL" id="SFB38052.1"/>
    </source>
</evidence>
<feature type="domain" description="PurM-like C-terminal" evidence="3">
    <location>
        <begin position="149"/>
        <end position="299"/>
    </location>
</feature>
<dbReference type="SUPFAM" id="SSF55326">
    <property type="entry name" value="PurM N-terminal domain-like"/>
    <property type="match status" value="1"/>
</dbReference>
<dbReference type="NCBIfam" id="TIGR01379">
    <property type="entry name" value="thiL"/>
    <property type="match status" value="1"/>
</dbReference>
<comment type="catalytic activity">
    <reaction evidence="1">
        <text>thiamine phosphate + ATP = thiamine diphosphate + ADP</text>
        <dbReference type="Rhea" id="RHEA:15913"/>
        <dbReference type="ChEBI" id="CHEBI:30616"/>
        <dbReference type="ChEBI" id="CHEBI:37575"/>
        <dbReference type="ChEBI" id="CHEBI:58937"/>
        <dbReference type="ChEBI" id="CHEBI:456216"/>
        <dbReference type="EC" id="2.7.4.16"/>
    </reaction>
</comment>
<comment type="pathway">
    <text evidence="1">Cofactor biosynthesis; thiamine diphosphate biosynthesis; thiamine diphosphate from thiamine phosphate: step 1/1.</text>
</comment>
<dbReference type="Proteomes" id="UP000198642">
    <property type="component" value="Unassembled WGS sequence"/>
</dbReference>
<keyword evidence="1 4" id="KW-0418">Kinase</keyword>
<feature type="binding site" evidence="1">
    <location>
        <position position="27"/>
    </location>
    <ligand>
        <name>Mg(2+)</name>
        <dbReference type="ChEBI" id="CHEBI:18420"/>
        <label>4</label>
    </ligand>
</feature>
<feature type="binding site" evidence="1">
    <location>
        <position position="102"/>
    </location>
    <ligand>
        <name>ATP</name>
        <dbReference type="ChEBI" id="CHEBI:30616"/>
    </ligand>
</feature>
<dbReference type="EMBL" id="FOJW01000022">
    <property type="protein sequence ID" value="SFB38052.1"/>
    <property type="molecule type" value="Genomic_DNA"/>
</dbReference>
<dbReference type="InterPro" id="IPR036921">
    <property type="entry name" value="PurM-like_N_sf"/>
</dbReference>
<keyword evidence="1" id="KW-0460">Magnesium</keyword>